<keyword evidence="5" id="KW-1185">Reference proteome</keyword>
<feature type="region of interest" description="Disordered" evidence="1">
    <location>
        <begin position="201"/>
        <end position="232"/>
    </location>
</feature>
<feature type="chain" id="PRO_5039659283" evidence="3">
    <location>
        <begin position="31"/>
        <end position="273"/>
    </location>
</feature>
<keyword evidence="2" id="KW-0472">Membrane</keyword>
<name>A0A919RVP6_9CLOT</name>
<evidence type="ECO:0000256" key="3">
    <source>
        <dbReference type="SAM" id="SignalP"/>
    </source>
</evidence>
<accession>A0A919RVP6</accession>
<feature type="signal peptide" evidence="3">
    <location>
        <begin position="1"/>
        <end position="30"/>
    </location>
</feature>
<keyword evidence="3" id="KW-0732">Signal</keyword>
<keyword evidence="2" id="KW-0812">Transmembrane</keyword>
<organism evidence="4 5">
    <name type="scientific">Clostridium polyendosporum</name>
    <dbReference type="NCBI Taxonomy" id="69208"/>
    <lineage>
        <taxon>Bacteria</taxon>
        <taxon>Bacillati</taxon>
        <taxon>Bacillota</taxon>
        <taxon>Clostridia</taxon>
        <taxon>Eubacteriales</taxon>
        <taxon>Clostridiaceae</taxon>
        <taxon>Clostridium</taxon>
    </lineage>
</organism>
<reference evidence="4" key="1">
    <citation type="submission" date="2021-03" db="EMBL/GenBank/DDBJ databases">
        <title>Taxonomic study of Clostridium polyendosporum from meadow-gley soil under rice.</title>
        <authorList>
            <person name="Kobayashi H."/>
            <person name="Tanizawa Y."/>
            <person name="Yagura M."/>
        </authorList>
    </citation>
    <scope>NUCLEOTIDE SEQUENCE</scope>
    <source>
        <strain evidence="4">JCM 30710</strain>
    </source>
</reference>
<dbReference type="Proteomes" id="UP000679179">
    <property type="component" value="Unassembled WGS sequence"/>
</dbReference>
<dbReference type="InterPro" id="IPR045613">
    <property type="entry name" value="DUF6448"/>
</dbReference>
<dbReference type="Pfam" id="PF20046">
    <property type="entry name" value="DUF6448"/>
    <property type="match status" value="1"/>
</dbReference>
<evidence type="ECO:0000313" key="4">
    <source>
        <dbReference type="EMBL" id="GIM27350.1"/>
    </source>
</evidence>
<feature type="compositionally biased region" description="Basic and acidic residues" evidence="1">
    <location>
        <begin position="213"/>
        <end position="223"/>
    </location>
</feature>
<keyword evidence="2" id="KW-1133">Transmembrane helix</keyword>
<comment type="caution">
    <text evidence="4">The sequence shown here is derived from an EMBL/GenBank/DDBJ whole genome shotgun (WGS) entry which is preliminary data.</text>
</comment>
<dbReference type="RefSeq" id="WP_212902118.1">
    <property type="nucleotide sequence ID" value="NZ_BOPZ01000001.1"/>
</dbReference>
<dbReference type="EMBL" id="BOPZ01000001">
    <property type="protein sequence ID" value="GIM27350.1"/>
    <property type="molecule type" value="Genomic_DNA"/>
</dbReference>
<feature type="transmembrane region" description="Helical" evidence="2">
    <location>
        <begin position="247"/>
        <end position="265"/>
    </location>
</feature>
<proteinExistence type="predicted"/>
<sequence>MLRKSILRGKFTKKIAAVLMLAAVVTVSKANVAYAHCDTADGPVVTAAKNAIEKKDAKLVLPYVAPQYEEELKKAFDKTIAAHGENKEAQELVDNYFYETTVRLHRAGEGAVYTGIKSAGQDFGPALPAAEKAIESGSTEELKKIMIDTISKQIDEKYKNVTEKKSEGTATVEAARENVEAQFGFEKYVLGIYDAAMAKDGHNEGGESSTGHNHGEVAADSHGGETNSEVARHNTEAVKEGNEKNNYIALASTGLGALVLGFIFGRKGKKCNH</sequence>
<evidence type="ECO:0000313" key="5">
    <source>
        <dbReference type="Proteomes" id="UP000679179"/>
    </source>
</evidence>
<protein>
    <submittedName>
        <fullName evidence="4">Uncharacterized protein</fullName>
    </submittedName>
</protein>
<gene>
    <name evidence="4" type="ORF">CPJCM30710_00160</name>
</gene>
<evidence type="ECO:0000256" key="2">
    <source>
        <dbReference type="SAM" id="Phobius"/>
    </source>
</evidence>
<evidence type="ECO:0000256" key="1">
    <source>
        <dbReference type="SAM" id="MobiDB-lite"/>
    </source>
</evidence>
<dbReference type="AlphaFoldDB" id="A0A919RVP6"/>